<dbReference type="EMBL" id="CAJGYO010000002">
    <property type="protein sequence ID" value="CAD6209547.1"/>
    <property type="molecule type" value="Genomic_DNA"/>
</dbReference>
<comment type="caution">
    <text evidence="1">The sequence shown here is derived from an EMBL/GenBank/DDBJ whole genome shotgun (WGS) entry which is preliminary data.</text>
</comment>
<reference evidence="1" key="1">
    <citation type="submission" date="2020-10" db="EMBL/GenBank/DDBJ databases">
        <authorList>
            <person name="Han B."/>
            <person name="Lu T."/>
            <person name="Zhao Q."/>
            <person name="Huang X."/>
            <person name="Zhao Y."/>
        </authorList>
    </citation>
    <scope>NUCLEOTIDE SEQUENCE</scope>
</reference>
<accession>A0A811MK10</accession>
<dbReference type="AlphaFoldDB" id="A0A811MK10"/>
<evidence type="ECO:0000313" key="1">
    <source>
        <dbReference type="EMBL" id="CAD6209547.1"/>
    </source>
</evidence>
<evidence type="ECO:0000313" key="2">
    <source>
        <dbReference type="Proteomes" id="UP000604825"/>
    </source>
</evidence>
<name>A0A811MK10_9POAL</name>
<dbReference type="Proteomes" id="UP000604825">
    <property type="component" value="Unassembled WGS sequence"/>
</dbReference>
<protein>
    <submittedName>
        <fullName evidence="1">Uncharacterized protein</fullName>
    </submittedName>
</protein>
<keyword evidence="2" id="KW-1185">Reference proteome</keyword>
<sequence>MPTPPWLLHGLPRCLPALPADAGSLLLPLHAAAHYPLPSRIPHPAAALSAATTAGQVLMSSSVPSPGLCQEDSARRRPGRGKVLALARFGKEPRRQPGWGGGAQQDKGAAGVAACLRAAMYRLQQLLVRQAGGRARAGRGRGKRPEAHAAVACSQASSRMWRAGGGSCAVACSRASSRAAGGPADAYNKRVAGRMYGGGWLAGLRQARGRVYMCGGRTDANRCPISLW</sequence>
<gene>
    <name evidence="1" type="ORF">NCGR_LOCUS5752</name>
</gene>
<organism evidence="1 2">
    <name type="scientific">Miscanthus lutarioriparius</name>
    <dbReference type="NCBI Taxonomy" id="422564"/>
    <lineage>
        <taxon>Eukaryota</taxon>
        <taxon>Viridiplantae</taxon>
        <taxon>Streptophyta</taxon>
        <taxon>Embryophyta</taxon>
        <taxon>Tracheophyta</taxon>
        <taxon>Spermatophyta</taxon>
        <taxon>Magnoliopsida</taxon>
        <taxon>Liliopsida</taxon>
        <taxon>Poales</taxon>
        <taxon>Poaceae</taxon>
        <taxon>PACMAD clade</taxon>
        <taxon>Panicoideae</taxon>
        <taxon>Andropogonodae</taxon>
        <taxon>Andropogoneae</taxon>
        <taxon>Saccharinae</taxon>
        <taxon>Miscanthus</taxon>
    </lineage>
</organism>
<proteinExistence type="predicted"/>